<evidence type="ECO:0000256" key="6">
    <source>
        <dbReference type="ARBA" id="ARBA00029440"/>
    </source>
</evidence>
<gene>
    <name evidence="8" type="ORF">V2S66_28280</name>
</gene>
<accession>A0ABU7PKT4</accession>
<sequence>MTRIVVKWGGSLQENSRAIADDIAALRRDHRIVVVHGGSRDIDDTMRELGVPRRTLRSPDGMVTRYTDAATLSALMMAMRGRTQARIVSELAARGVTAVGLSGMDGGLVRTERKAAIRAVVGDSVRVVRDSFAGRVVGVDTSVLDALHACGMVPVVCPPGMTAQGEATNVDADRMACAIAAAWRADRLLLFTDTPGVLADRDDPTSTIAALSRDDAKSLVPELSGGMRMKVAAAVEALGNGAQAVQVCDGRVDAPIAEALRGSGTLIGRGHETS</sequence>
<proteinExistence type="predicted"/>
<keyword evidence="2" id="KW-0808">Transferase</keyword>
<keyword evidence="1" id="KW-0028">Amino-acid biosynthesis</keyword>
<dbReference type="EMBL" id="JAZEWV010000035">
    <property type="protein sequence ID" value="MEE4545854.1"/>
    <property type="molecule type" value="Genomic_DNA"/>
</dbReference>
<dbReference type="PRINTS" id="PR00474">
    <property type="entry name" value="GLU5KINASE"/>
</dbReference>
<evidence type="ECO:0000313" key="9">
    <source>
        <dbReference type="Proteomes" id="UP001344658"/>
    </source>
</evidence>
<dbReference type="Gene3D" id="3.40.1160.10">
    <property type="entry name" value="Acetylglutamate kinase-like"/>
    <property type="match status" value="1"/>
</dbReference>
<name>A0ABU7PKT4_9ACTN</name>
<keyword evidence="5" id="KW-0067">ATP-binding</keyword>
<dbReference type="PANTHER" id="PTHR23342:SF20">
    <property type="entry name" value="[LYSW]-AMINOADIPATE KINASE"/>
    <property type="match status" value="1"/>
</dbReference>
<reference evidence="8 9" key="1">
    <citation type="submission" date="2023-12" db="EMBL/GenBank/DDBJ databases">
        <title>Streptomyces sp. V4-01.</title>
        <authorList>
            <person name="Somphong A."/>
            <person name="Phongsopitanun W."/>
        </authorList>
    </citation>
    <scope>NUCLEOTIDE SEQUENCE [LARGE SCALE GENOMIC DNA]</scope>
    <source>
        <strain evidence="8 9">V4-01</strain>
    </source>
</reference>
<dbReference type="PIRSF" id="PIRSF000728">
    <property type="entry name" value="NAGK"/>
    <property type="match status" value="1"/>
</dbReference>
<keyword evidence="9" id="KW-1185">Reference proteome</keyword>
<dbReference type="PANTHER" id="PTHR23342">
    <property type="entry name" value="N-ACETYLGLUTAMATE SYNTHASE"/>
    <property type="match status" value="1"/>
</dbReference>
<dbReference type="InterPro" id="IPR004662">
    <property type="entry name" value="AcgluKinase_fam"/>
</dbReference>
<evidence type="ECO:0000256" key="2">
    <source>
        <dbReference type="ARBA" id="ARBA00022679"/>
    </source>
</evidence>
<comment type="pathway">
    <text evidence="6">Amino-acid biosynthesis.</text>
</comment>
<evidence type="ECO:0000256" key="4">
    <source>
        <dbReference type="ARBA" id="ARBA00022777"/>
    </source>
</evidence>
<dbReference type="InterPro" id="IPR001048">
    <property type="entry name" value="Asp/Glu/Uridylate_kinase"/>
</dbReference>
<comment type="caution">
    <text evidence="8">The sequence shown here is derived from an EMBL/GenBank/DDBJ whole genome shotgun (WGS) entry which is preliminary data.</text>
</comment>
<evidence type="ECO:0000256" key="1">
    <source>
        <dbReference type="ARBA" id="ARBA00022605"/>
    </source>
</evidence>
<evidence type="ECO:0000259" key="7">
    <source>
        <dbReference type="Pfam" id="PF00696"/>
    </source>
</evidence>
<dbReference type="InterPro" id="IPR036393">
    <property type="entry name" value="AceGlu_kinase-like_sf"/>
</dbReference>
<dbReference type="Pfam" id="PF00696">
    <property type="entry name" value="AA_kinase"/>
    <property type="match status" value="1"/>
</dbReference>
<dbReference type="NCBIfam" id="TIGR00761">
    <property type="entry name" value="argB"/>
    <property type="match status" value="1"/>
</dbReference>
<keyword evidence="3" id="KW-0547">Nucleotide-binding</keyword>
<keyword evidence="4 8" id="KW-0418">Kinase</keyword>
<evidence type="ECO:0000256" key="3">
    <source>
        <dbReference type="ARBA" id="ARBA00022741"/>
    </source>
</evidence>
<dbReference type="InterPro" id="IPR001057">
    <property type="entry name" value="Glu/AcGlu_kinase"/>
</dbReference>
<feature type="domain" description="Aspartate/glutamate/uridylate kinase" evidence="7">
    <location>
        <begin position="3"/>
        <end position="248"/>
    </location>
</feature>
<dbReference type="NCBIfam" id="NF010659">
    <property type="entry name" value="PRK14058.1-1"/>
    <property type="match status" value="1"/>
</dbReference>
<evidence type="ECO:0000313" key="8">
    <source>
        <dbReference type="EMBL" id="MEE4545854.1"/>
    </source>
</evidence>
<evidence type="ECO:0000256" key="5">
    <source>
        <dbReference type="ARBA" id="ARBA00022840"/>
    </source>
</evidence>
<dbReference type="RefSeq" id="WP_330799558.1">
    <property type="nucleotide sequence ID" value="NZ_JAZEWV010000035.1"/>
</dbReference>
<dbReference type="Proteomes" id="UP001344658">
    <property type="component" value="Unassembled WGS sequence"/>
</dbReference>
<dbReference type="GO" id="GO:0016301">
    <property type="term" value="F:kinase activity"/>
    <property type="evidence" value="ECO:0007669"/>
    <property type="project" value="UniProtKB-KW"/>
</dbReference>
<dbReference type="SUPFAM" id="SSF53633">
    <property type="entry name" value="Carbamate kinase-like"/>
    <property type="match status" value="1"/>
</dbReference>
<protein>
    <submittedName>
        <fullName evidence="8">[LysW]-aminoadipate kinase</fullName>
    </submittedName>
</protein>
<organism evidence="8 9">
    <name type="scientific">Actinacidiphila polyblastidii</name>
    <dbReference type="NCBI Taxonomy" id="3110430"/>
    <lineage>
        <taxon>Bacteria</taxon>
        <taxon>Bacillati</taxon>
        <taxon>Actinomycetota</taxon>
        <taxon>Actinomycetes</taxon>
        <taxon>Kitasatosporales</taxon>
        <taxon>Streptomycetaceae</taxon>
        <taxon>Actinacidiphila</taxon>
    </lineage>
</organism>